<keyword evidence="3" id="KW-1185">Reference proteome</keyword>
<dbReference type="AlphaFoldDB" id="A0A1Q2M170"/>
<evidence type="ECO:0000313" key="3">
    <source>
        <dbReference type="Proteomes" id="UP000188219"/>
    </source>
</evidence>
<protein>
    <submittedName>
        <fullName evidence="2">Uncharacterized protein</fullName>
    </submittedName>
</protein>
<evidence type="ECO:0000313" key="2">
    <source>
        <dbReference type="EMBL" id="AQQ66409.1"/>
    </source>
</evidence>
<sequence length="78" mass="8700">MLAGLLTEATLIQVIHIRSRALIDNNGSDKTNTYLPRHDYQIANMAAAEVPVGDVQLEEFAPERPRQQRGWRLGSGLD</sequence>
<reference evidence="2" key="1">
    <citation type="submission" date="2017-02" db="EMBL/GenBank/DDBJ databases">
        <title>Genome of Microbulbifer agarilyticus GP101.</title>
        <authorList>
            <person name="Jung J."/>
            <person name="Bae S.S."/>
            <person name="Baek K."/>
        </authorList>
    </citation>
    <scope>NUCLEOTIDE SEQUENCE [LARGE SCALE GENOMIC DNA]</scope>
    <source>
        <strain evidence="2">GP101</strain>
    </source>
</reference>
<dbReference type="Proteomes" id="UP000188219">
    <property type="component" value="Chromosome"/>
</dbReference>
<dbReference type="KEGG" id="maga:Mag101_01170"/>
<organism evidence="2 3">
    <name type="scientific">Microbulbifer agarilyticus</name>
    <dbReference type="NCBI Taxonomy" id="260552"/>
    <lineage>
        <taxon>Bacteria</taxon>
        <taxon>Pseudomonadati</taxon>
        <taxon>Pseudomonadota</taxon>
        <taxon>Gammaproteobacteria</taxon>
        <taxon>Cellvibrionales</taxon>
        <taxon>Microbulbiferaceae</taxon>
        <taxon>Microbulbifer</taxon>
    </lineage>
</organism>
<feature type="region of interest" description="Disordered" evidence="1">
    <location>
        <begin position="59"/>
        <end position="78"/>
    </location>
</feature>
<proteinExistence type="predicted"/>
<gene>
    <name evidence="2" type="ORF">Mag101_01170</name>
</gene>
<dbReference type="EMBL" id="CP019650">
    <property type="protein sequence ID" value="AQQ66409.1"/>
    <property type="molecule type" value="Genomic_DNA"/>
</dbReference>
<accession>A0A1Q2M170</accession>
<evidence type="ECO:0000256" key="1">
    <source>
        <dbReference type="SAM" id="MobiDB-lite"/>
    </source>
</evidence>
<name>A0A1Q2M170_9GAMM</name>